<proteinExistence type="predicted"/>
<feature type="domain" description="Restriction endonuclease type IV Mrr" evidence="1">
    <location>
        <begin position="162"/>
        <end position="266"/>
    </location>
</feature>
<keyword evidence="2" id="KW-0540">Nuclease</keyword>
<evidence type="ECO:0000259" key="1">
    <source>
        <dbReference type="Pfam" id="PF04471"/>
    </source>
</evidence>
<dbReference type="GO" id="GO:0004519">
    <property type="term" value="F:endonuclease activity"/>
    <property type="evidence" value="ECO:0007669"/>
    <property type="project" value="UniProtKB-KW"/>
</dbReference>
<name>A0ABR4Y5K9_9BACI</name>
<comment type="caution">
    <text evidence="2">The sequence shown here is derived from an EMBL/GenBank/DDBJ whole genome shotgun (WGS) entry which is preliminary data.</text>
</comment>
<keyword evidence="2" id="KW-0378">Hydrolase</keyword>
<dbReference type="InterPro" id="IPR011335">
    <property type="entry name" value="Restrct_endonuc-II-like"/>
</dbReference>
<dbReference type="InterPro" id="IPR007560">
    <property type="entry name" value="Restrct_endonuc_IV_Mrr"/>
</dbReference>
<sequence>MKQQISYEILEQMIQCFGKCFHYKDSMASFMRSSDVPKIVIDKYRDLPKFVWARKVLEELSVNENDLIIQRKLLTNLCKLRDLPDSGVLDRNAGLDSLRKLKRLAYENDYLVKEEDNKNIIQKRIIEEKQALIMERAKKLEELREIFNNNLMTNNRQKAGYILEDLLKELFEINNIEYRKSFRTIENTQQIDGYFKFDSFDYLVEAKWRKDYPNGAEIAGFQHKINSKIESTRGLFVSINGFREEVINEFRGKGSNIIFMDGQDLILILEGRVNLDDCLRFKIERAVQIGETYSPLILSSIY</sequence>
<dbReference type="RefSeq" id="WP_036074968.1">
    <property type="nucleotide sequence ID" value="NZ_AVCW01000036.1"/>
</dbReference>
<organism evidence="2 3">
    <name type="scientific">Lysinibacillus boronitolerans JCM 21713 = 10a = NBRC 103108</name>
    <dbReference type="NCBI Taxonomy" id="1294264"/>
    <lineage>
        <taxon>Bacteria</taxon>
        <taxon>Bacillati</taxon>
        <taxon>Bacillota</taxon>
        <taxon>Bacilli</taxon>
        <taxon>Bacillales</taxon>
        <taxon>Bacillaceae</taxon>
        <taxon>Lysinibacillus</taxon>
    </lineage>
</organism>
<evidence type="ECO:0000313" key="3">
    <source>
        <dbReference type="Proteomes" id="UP000030487"/>
    </source>
</evidence>
<protein>
    <submittedName>
        <fullName evidence="2">Restriction endonuclease</fullName>
    </submittedName>
</protein>
<dbReference type="SUPFAM" id="SSF52980">
    <property type="entry name" value="Restriction endonuclease-like"/>
    <property type="match status" value="1"/>
</dbReference>
<accession>A0ABR4Y5K9</accession>
<keyword evidence="2" id="KW-0255">Endonuclease</keyword>
<dbReference type="Proteomes" id="UP000030487">
    <property type="component" value="Unassembled WGS sequence"/>
</dbReference>
<evidence type="ECO:0000313" key="2">
    <source>
        <dbReference type="EMBL" id="KGR89362.1"/>
    </source>
</evidence>
<keyword evidence="3" id="KW-1185">Reference proteome</keyword>
<dbReference type="EMBL" id="JPVR01000046">
    <property type="protein sequence ID" value="KGR89362.1"/>
    <property type="molecule type" value="Genomic_DNA"/>
</dbReference>
<dbReference type="Pfam" id="PF04471">
    <property type="entry name" value="Mrr_cat"/>
    <property type="match status" value="1"/>
</dbReference>
<gene>
    <name evidence="2" type="ORF">CD31_00705</name>
</gene>
<reference evidence="2 3" key="1">
    <citation type="submission" date="2014-02" db="EMBL/GenBank/DDBJ databases">
        <title>Draft genome sequence of Lysinibacillus boronitolerans NBRC 103108.</title>
        <authorList>
            <person name="Zhang F."/>
            <person name="Wang G."/>
            <person name="Zhang L."/>
        </authorList>
    </citation>
    <scope>NUCLEOTIDE SEQUENCE [LARGE SCALE GENOMIC DNA]</scope>
    <source>
        <strain evidence="2 3">NBRC 103108</strain>
    </source>
</reference>